<proteinExistence type="predicted"/>
<dbReference type="PATRIC" id="fig|1299321.3.peg.2957"/>
<comment type="caution">
    <text evidence="1">The sequence shown here is derived from an EMBL/GenBank/DDBJ whole genome shotgun (WGS) entry which is preliminary data.</text>
</comment>
<dbReference type="EMBL" id="JAOJ01000002">
    <property type="protein sequence ID" value="EUA71625.1"/>
    <property type="molecule type" value="Genomic_DNA"/>
</dbReference>
<sequence length="240" mass="26062">MGRMSTTVVTHQGRRFTVETYVDPYPGKAATDRICWTETCGRCGGSGIFTWWTSHGQAGGTCFGCDGAGRLLRSRAVSMFRREARLESLFREHGQQLADEAAAAAQAAETARRAAELDWAWEAAHAEQERRAVLNNTPAGTDGERLRDLEASVTVSAGFERTGYTGHTEYVKIVVFTLETGQVLMCKGTAGCLYDVGRGDRVKLTGTVCGTGMYRGQLQTVLQRPKITVIERGDAGDAGR</sequence>
<dbReference type="AlphaFoldDB" id="X8DVP2"/>
<protein>
    <submittedName>
        <fullName evidence="1">Putative gp39</fullName>
    </submittedName>
</protein>
<evidence type="ECO:0000313" key="1">
    <source>
        <dbReference type="EMBL" id="EUA71625.1"/>
    </source>
</evidence>
<dbReference type="Proteomes" id="UP000023351">
    <property type="component" value="Unassembled WGS sequence"/>
</dbReference>
<name>X8DVP2_9MYCO</name>
<evidence type="ECO:0000313" key="2">
    <source>
        <dbReference type="Proteomes" id="UP000023351"/>
    </source>
</evidence>
<accession>X8DVP2</accession>
<organism evidence="1 2">
    <name type="scientific">Mycobacteroides abscessus subsp. bolletii 1513</name>
    <dbReference type="NCBI Taxonomy" id="1299321"/>
    <lineage>
        <taxon>Bacteria</taxon>
        <taxon>Bacillati</taxon>
        <taxon>Actinomycetota</taxon>
        <taxon>Actinomycetes</taxon>
        <taxon>Mycobacteriales</taxon>
        <taxon>Mycobacteriaceae</taxon>
        <taxon>Mycobacteroides</taxon>
        <taxon>Mycobacteroides abscessus</taxon>
    </lineage>
</organism>
<gene>
    <name evidence="1" type="ORF">I540_3044</name>
</gene>
<reference evidence="1 2" key="1">
    <citation type="submission" date="2013-12" db="EMBL/GenBank/DDBJ databases">
        <authorList>
            <person name="Zelazny A."/>
            <person name="Olivier K."/>
            <person name="Holland S."/>
            <person name="Lenaerts A."/>
            <person name="Ordway D."/>
            <person name="DeGroote M.A."/>
            <person name="Parker T."/>
            <person name="Sizemore C."/>
            <person name="Tallon L.J."/>
            <person name="Sadzewicz L.K."/>
            <person name="Sengamalay N."/>
            <person name="Fraser C.M."/>
            <person name="Hine E."/>
            <person name="Shefchek K.A."/>
            <person name="Das S.P."/>
            <person name="Tettelin H."/>
        </authorList>
    </citation>
    <scope>NUCLEOTIDE SEQUENCE [LARGE SCALE GENOMIC DNA]</scope>
    <source>
        <strain evidence="1 2">1513</strain>
    </source>
</reference>